<keyword evidence="6" id="KW-0145">Chemotaxis</keyword>
<keyword evidence="12" id="KW-1185">Reference proteome</keyword>
<reference evidence="11 12" key="1">
    <citation type="submission" date="2024-05" db="EMBL/GenBank/DDBJ databases">
        <title>Genome sequencing of Marine Estuary Bacteria, Shewanella vesiculosa and S. baltica, and Pseudomonas syringae.</title>
        <authorList>
            <person name="Gurung A."/>
            <person name="Maclea K.S."/>
        </authorList>
    </citation>
    <scope>NUCLEOTIDE SEQUENCE [LARGE SCALE GENOMIC DNA]</scope>
    <source>
        <strain evidence="11 12">1A</strain>
    </source>
</reference>
<sequence length="150" mass="17533">MTRTDPLLTVLKLATAAEEQAALQLKSAQFEKQKRQGQLDALNNYRLDYMKQMEGHTGTTLRANQYHQFHQFIRQVDSAITQQVAAVKDAEKQVGYRQVHWQEKQQKRKAVEMLLAQKAKKAMVVEAKREQKMSDEFAMQQYYRQKSIKS</sequence>
<comment type="similarity">
    <text evidence="2">Belongs to the FliJ family.</text>
</comment>
<dbReference type="PANTHER" id="PTHR38786:SF1">
    <property type="entry name" value="FLAGELLAR FLIJ PROTEIN"/>
    <property type="match status" value="1"/>
</dbReference>
<proteinExistence type="inferred from homology"/>
<keyword evidence="9" id="KW-0472">Membrane</keyword>
<dbReference type="InterPro" id="IPR012823">
    <property type="entry name" value="Flagell_FliJ"/>
</dbReference>
<comment type="caution">
    <text evidence="11">The sequence shown here is derived from an EMBL/GenBank/DDBJ whole genome shotgun (WGS) entry which is preliminary data.</text>
</comment>
<evidence type="ECO:0000256" key="5">
    <source>
        <dbReference type="ARBA" id="ARBA00022475"/>
    </source>
</evidence>
<evidence type="ECO:0000256" key="7">
    <source>
        <dbReference type="ARBA" id="ARBA00022795"/>
    </source>
</evidence>
<organism evidence="11 12">
    <name type="scientific">Shewanella vesiculosa</name>
    <dbReference type="NCBI Taxonomy" id="518738"/>
    <lineage>
        <taxon>Bacteria</taxon>
        <taxon>Pseudomonadati</taxon>
        <taxon>Pseudomonadota</taxon>
        <taxon>Gammaproteobacteria</taxon>
        <taxon>Alteromonadales</taxon>
        <taxon>Shewanellaceae</taxon>
        <taxon>Shewanella</taxon>
    </lineage>
</organism>
<comment type="subcellular location">
    <subcellularLocation>
        <location evidence="1">Cell membrane</location>
        <topology evidence="1">Peripheral membrane protein</topology>
        <orientation evidence="1">Cytoplasmic side</orientation>
    </subcellularLocation>
</comment>
<keyword evidence="11" id="KW-0966">Cell projection</keyword>
<name>A0ABV0FJC2_9GAMM</name>
<dbReference type="RefSeq" id="WP_124016929.1">
    <property type="nucleotide sequence ID" value="NZ_JAACRJ010000022.1"/>
</dbReference>
<dbReference type="GeneID" id="90571871"/>
<dbReference type="Proteomes" id="UP001477278">
    <property type="component" value="Unassembled WGS sequence"/>
</dbReference>
<evidence type="ECO:0000256" key="1">
    <source>
        <dbReference type="ARBA" id="ARBA00004413"/>
    </source>
</evidence>
<protein>
    <recommendedName>
        <fullName evidence="3">Flagellar FliJ protein</fullName>
    </recommendedName>
</protein>
<dbReference type="Gene3D" id="1.10.287.1700">
    <property type="match status" value="1"/>
</dbReference>
<dbReference type="NCBIfam" id="TIGR02473">
    <property type="entry name" value="flagell_FliJ"/>
    <property type="match status" value="1"/>
</dbReference>
<evidence type="ECO:0000313" key="11">
    <source>
        <dbReference type="EMBL" id="MEO3680922.1"/>
    </source>
</evidence>
<evidence type="ECO:0000256" key="4">
    <source>
        <dbReference type="ARBA" id="ARBA00022448"/>
    </source>
</evidence>
<evidence type="ECO:0000256" key="6">
    <source>
        <dbReference type="ARBA" id="ARBA00022500"/>
    </source>
</evidence>
<keyword evidence="10" id="KW-1006">Bacterial flagellum protein export</keyword>
<dbReference type="InterPro" id="IPR018006">
    <property type="entry name" value="Flag_FliJ_proteobac"/>
</dbReference>
<dbReference type="PIRSF" id="PIRSF019404">
    <property type="entry name" value="FliJ"/>
    <property type="match status" value="1"/>
</dbReference>
<evidence type="ECO:0000313" key="12">
    <source>
        <dbReference type="Proteomes" id="UP001477278"/>
    </source>
</evidence>
<keyword evidence="8" id="KW-0653">Protein transport</keyword>
<accession>A0ABV0FJC2</accession>
<keyword evidence="4" id="KW-0813">Transport</keyword>
<dbReference type="PANTHER" id="PTHR38786">
    <property type="entry name" value="FLAGELLAR FLIJ PROTEIN"/>
    <property type="match status" value="1"/>
</dbReference>
<evidence type="ECO:0000256" key="9">
    <source>
        <dbReference type="ARBA" id="ARBA00023136"/>
    </source>
</evidence>
<evidence type="ECO:0000256" key="2">
    <source>
        <dbReference type="ARBA" id="ARBA00010004"/>
    </source>
</evidence>
<dbReference type="InterPro" id="IPR053716">
    <property type="entry name" value="Flag_assembly_chemotaxis_eff"/>
</dbReference>
<evidence type="ECO:0000256" key="8">
    <source>
        <dbReference type="ARBA" id="ARBA00022927"/>
    </source>
</evidence>
<keyword evidence="11" id="KW-0282">Flagellum</keyword>
<dbReference type="InterPro" id="IPR052570">
    <property type="entry name" value="FliJ"/>
</dbReference>
<gene>
    <name evidence="11" type="primary">fliJ</name>
    <name evidence="11" type="ORF">ABHN84_01275</name>
</gene>
<keyword evidence="5" id="KW-1003">Cell membrane</keyword>
<dbReference type="Pfam" id="PF02050">
    <property type="entry name" value="FliJ"/>
    <property type="match status" value="1"/>
</dbReference>
<keyword evidence="7" id="KW-1005">Bacterial flagellum biogenesis</keyword>
<keyword evidence="11" id="KW-0969">Cilium</keyword>
<evidence type="ECO:0000256" key="3">
    <source>
        <dbReference type="ARBA" id="ARBA00020392"/>
    </source>
</evidence>
<dbReference type="EMBL" id="JBDPZN010000001">
    <property type="protein sequence ID" value="MEO3680922.1"/>
    <property type="molecule type" value="Genomic_DNA"/>
</dbReference>
<evidence type="ECO:0000256" key="10">
    <source>
        <dbReference type="ARBA" id="ARBA00023225"/>
    </source>
</evidence>